<reference evidence="2 3" key="1">
    <citation type="submission" date="2018-01" db="EMBL/GenBank/DDBJ databases">
        <title>Arthrobacter sp. nov., from glaciers in China.</title>
        <authorList>
            <person name="Liu Q."/>
            <person name="Xin Y.-H."/>
        </authorList>
    </citation>
    <scope>NUCLEOTIDE SEQUENCE [LARGE SCALE GENOMIC DNA]</scope>
    <source>
        <strain evidence="2 3">HLT2-12-2</strain>
    </source>
</reference>
<name>A0A2S3ZRI2_ARTGL</name>
<organism evidence="2 3">
    <name type="scientific">Arthrobacter glacialis</name>
    <dbReference type="NCBI Taxonomy" id="1664"/>
    <lineage>
        <taxon>Bacteria</taxon>
        <taxon>Bacillati</taxon>
        <taxon>Actinomycetota</taxon>
        <taxon>Actinomycetes</taxon>
        <taxon>Micrococcales</taxon>
        <taxon>Micrococcaceae</taxon>
        <taxon>Arthrobacter</taxon>
    </lineage>
</organism>
<keyword evidence="3" id="KW-1185">Reference proteome</keyword>
<dbReference type="EMBL" id="PPXC01000021">
    <property type="protein sequence ID" value="POH71841.1"/>
    <property type="molecule type" value="Genomic_DNA"/>
</dbReference>
<gene>
    <name evidence="2" type="ORF">CVS27_18780</name>
</gene>
<comment type="caution">
    <text evidence="2">The sequence shown here is derived from an EMBL/GenBank/DDBJ whole genome shotgun (WGS) entry which is preliminary data.</text>
</comment>
<protein>
    <submittedName>
        <fullName evidence="2">Uncharacterized protein</fullName>
    </submittedName>
</protein>
<sequence>MRMPYDWPTAGPIVRWAGLLAVVLAIIGGIMGMHVVNGPPAVSAAPSSMTAAMMTHTLTEQSSTPVHLAAESGHSTSASALGQVNAVPECDCSPAGCAAAMAMHGDCTPIISSPVLHVPLPGTLSTHAPGTGFAVVPGPKSSDRIPDPPSLEKLSISRT</sequence>
<feature type="region of interest" description="Disordered" evidence="1">
    <location>
        <begin position="131"/>
        <end position="159"/>
    </location>
</feature>
<proteinExistence type="predicted"/>
<dbReference type="AlphaFoldDB" id="A0A2S3ZRI2"/>
<accession>A0A2S3ZRI2</accession>
<dbReference type="InterPro" id="IPR046151">
    <property type="entry name" value="DUF6153"/>
</dbReference>
<evidence type="ECO:0000313" key="2">
    <source>
        <dbReference type="EMBL" id="POH71841.1"/>
    </source>
</evidence>
<dbReference type="RefSeq" id="WP_103467378.1">
    <property type="nucleotide sequence ID" value="NZ_PPXC01000021.1"/>
</dbReference>
<dbReference type="Pfam" id="PF19650">
    <property type="entry name" value="DUF6153"/>
    <property type="match status" value="1"/>
</dbReference>
<evidence type="ECO:0000256" key="1">
    <source>
        <dbReference type="SAM" id="MobiDB-lite"/>
    </source>
</evidence>
<evidence type="ECO:0000313" key="3">
    <source>
        <dbReference type="Proteomes" id="UP000237061"/>
    </source>
</evidence>
<dbReference type="Proteomes" id="UP000237061">
    <property type="component" value="Unassembled WGS sequence"/>
</dbReference>